<organism evidence="1 2">
    <name type="scientific">Pedobacter puniceum</name>
    <dbReference type="NCBI Taxonomy" id="2666136"/>
    <lineage>
        <taxon>Bacteria</taxon>
        <taxon>Pseudomonadati</taxon>
        <taxon>Bacteroidota</taxon>
        <taxon>Sphingobacteriia</taxon>
        <taxon>Sphingobacteriales</taxon>
        <taxon>Sphingobacteriaceae</taxon>
        <taxon>Pedobacter</taxon>
    </lineage>
</organism>
<dbReference type="RefSeq" id="WP_154286017.1">
    <property type="nucleotide sequence ID" value="NZ_WKJI01000001.1"/>
</dbReference>
<dbReference type="Proteomes" id="UP000462931">
    <property type="component" value="Unassembled WGS sequence"/>
</dbReference>
<evidence type="ECO:0000313" key="1">
    <source>
        <dbReference type="EMBL" id="MRX45868.1"/>
    </source>
</evidence>
<evidence type="ECO:0000313" key="2">
    <source>
        <dbReference type="Proteomes" id="UP000462931"/>
    </source>
</evidence>
<protein>
    <submittedName>
        <fullName evidence="1">Uncharacterized protein</fullName>
    </submittedName>
</protein>
<proteinExistence type="predicted"/>
<gene>
    <name evidence="1" type="ORF">GJJ64_01565</name>
</gene>
<reference evidence="1 2" key="1">
    <citation type="submission" date="2019-11" db="EMBL/GenBank/DDBJ databases">
        <authorList>
            <person name="Cheng Q."/>
            <person name="Yang Z."/>
        </authorList>
    </citation>
    <scope>NUCLEOTIDE SEQUENCE [LARGE SCALE GENOMIC DNA]</scope>
    <source>
        <strain evidence="1 2">HX-22-1</strain>
    </source>
</reference>
<dbReference type="AlphaFoldDB" id="A0A7K0FIY2"/>
<keyword evidence="2" id="KW-1185">Reference proteome</keyword>
<accession>A0A7K0FIY2</accession>
<name>A0A7K0FIY2_9SPHI</name>
<dbReference type="EMBL" id="WKJI01000001">
    <property type="protein sequence ID" value="MRX45868.1"/>
    <property type="molecule type" value="Genomic_DNA"/>
</dbReference>
<sequence length="72" mass="8287">MKVLIISVFLTCSGVYYCMNEYYWKKTNPEGFAKSKDEAALILKSKRNKSKEITKRASLETLNAHSVILRIN</sequence>
<comment type="caution">
    <text evidence="1">The sequence shown here is derived from an EMBL/GenBank/DDBJ whole genome shotgun (WGS) entry which is preliminary data.</text>
</comment>